<protein>
    <recommendedName>
        <fullName evidence="4">GspL cytoplasmic actin-ATPase-like domain-containing protein</fullName>
    </recommendedName>
</protein>
<accession>A0ABW7G777</accession>
<name>A0ABW7G777_9BURK</name>
<organism evidence="2 3">
    <name type="scientific">Pelomonas nitida</name>
    <dbReference type="NCBI Taxonomy" id="3299027"/>
    <lineage>
        <taxon>Bacteria</taxon>
        <taxon>Pseudomonadati</taxon>
        <taxon>Pseudomonadota</taxon>
        <taxon>Betaproteobacteria</taxon>
        <taxon>Burkholderiales</taxon>
        <taxon>Sphaerotilaceae</taxon>
        <taxon>Roseateles</taxon>
    </lineage>
</organism>
<dbReference type="EMBL" id="JBIGIA010000008">
    <property type="protein sequence ID" value="MFG6457697.1"/>
    <property type="molecule type" value="Genomic_DNA"/>
</dbReference>
<evidence type="ECO:0000313" key="3">
    <source>
        <dbReference type="Proteomes" id="UP001606305"/>
    </source>
</evidence>
<comment type="caution">
    <text evidence="2">The sequence shown here is derived from an EMBL/GenBank/DDBJ whole genome shotgun (WGS) entry which is preliminary data.</text>
</comment>
<dbReference type="RefSeq" id="WP_394488556.1">
    <property type="nucleotide sequence ID" value="NZ_JBIGIA010000008.1"/>
</dbReference>
<feature type="region of interest" description="Disordered" evidence="1">
    <location>
        <begin position="259"/>
        <end position="279"/>
    </location>
</feature>
<proteinExistence type="predicted"/>
<evidence type="ECO:0000313" key="2">
    <source>
        <dbReference type="EMBL" id="MFG6457697.1"/>
    </source>
</evidence>
<dbReference type="Proteomes" id="UP001606305">
    <property type="component" value="Unassembled WGS sequence"/>
</dbReference>
<evidence type="ECO:0008006" key="4">
    <source>
        <dbReference type="Google" id="ProtNLM"/>
    </source>
</evidence>
<evidence type="ECO:0000256" key="1">
    <source>
        <dbReference type="SAM" id="MobiDB-lite"/>
    </source>
</evidence>
<gene>
    <name evidence="2" type="ORF">ACG00X_12720</name>
</gene>
<keyword evidence="3" id="KW-1185">Reference proteome</keyword>
<reference evidence="2 3" key="1">
    <citation type="submission" date="2024-09" db="EMBL/GenBank/DDBJ databases">
        <title>Novel species of the genus Pelomonas and Roseateles isolated from streams.</title>
        <authorList>
            <person name="Lu H."/>
        </authorList>
    </citation>
    <scope>NUCLEOTIDE SEQUENCE [LARGE SCALE GENOMIC DNA]</scope>
    <source>
        <strain evidence="2 3">BYS96W</strain>
    </source>
</reference>
<sequence length="380" mass="39876">MSDSLTQRLRRQLSARFAKQRRVFVTPEGGEFGAWCQERPGTAVELIVSARASHELLVEPGLPLPDLDAVQAYAQQQFAHYFGAAAQRFAIAPWRSGEAAGASALHGLDLAALRAQADAAGVRIAAVRPAWAAWLASLPAAVRASSGRCVWQEGQTAVVIQLDRGRVVALQPRRVQALADLGGEAPLAVGTPDDAGLPQPGPAVPQPDFLPRSGRSPLAWPLAATGALVLATAAWSAADSHHALAVAQSARERVAALRPAAAAARPAPRREAPAATPNRSAQEARALLAMPWEPLLARVETAGAEAKTIAWLGLDANAGRGELRLEGLTPDKLLALQLAEQLGGTPGWRQVVLSRFSAAESGLAGQRFEINARVPTGEVP</sequence>